<evidence type="ECO:0000256" key="11">
    <source>
        <dbReference type="ARBA" id="ARBA00022759"/>
    </source>
</evidence>
<accession>A0A830GY58</accession>
<dbReference type="EMBL" id="BMNL01000003">
    <property type="protein sequence ID" value="GGP22033.1"/>
    <property type="molecule type" value="Genomic_DNA"/>
</dbReference>
<dbReference type="Gene3D" id="1.10.10.460">
    <property type="entry name" value="Ribonuclease hii. Domain 2"/>
    <property type="match status" value="1"/>
</dbReference>
<feature type="domain" description="RNase H type-2" evidence="16">
    <location>
        <begin position="1"/>
        <end position="205"/>
    </location>
</feature>
<dbReference type="InterPro" id="IPR024567">
    <property type="entry name" value="RNase_HII/HIII_dom"/>
</dbReference>
<dbReference type="GO" id="GO:0043137">
    <property type="term" value="P:DNA replication, removal of RNA primer"/>
    <property type="evidence" value="ECO:0007669"/>
    <property type="project" value="TreeGrafter"/>
</dbReference>
<evidence type="ECO:0000313" key="18">
    <source>
        <dbReference type="Proteomes" id="UP000610960"/>
    </source>
</evidence>
<dbReference type="InterPro" id="IPR036397">
    <property type="entry name" value="RNaseH_sf"/>
</dbReference>
<keyword evidence="12 13" id="KW-0378">Hydrolase</keyword>
<dbReference type="EC" id="3.1.26.4" evidence="6 13"/>
<feature type="binding site" evidence="13 14">
    <location>
        <position position="7"/>
    </location>
    <ligand>
        <name>a divalent metal cation</name>
        <dbReference type="ChEBI" id="CHEBI:60240"/>
    </ligand>
</feature>
<sequence length="208" mass="22859">MEAGIDEAGRGPVIGPMVIAIVAVDDQGKLRALGVRDSKKLSPGRRRYLFGEVIRLASCAKHVLVPPGEIDRYVVANQLNELEMEKMIELIQSCNADVVYVDSPDPKPERFGNRLEAATGRRVIAMNEADALIPVVSAASIVAKVIRDGEIDKLKKQYGDFGSGYPSDPRTTSFLASWVKEHGTLPPIVRRTWKTVDRLLGGMDKYLT</sequence>
<evidence type="ECO:0000259" key="16">
    <source>
        <dbReference type="PROSITE" id="PS51975"/>
    </source>
</evidence>
<dbReference type="RefSeq" id="WP_229657742.1">
    <property type="nucleotide sequence ID" value="NZ_BMNL01000003.1"/>
</dbReference>
<feature type="binding site" evidence="13 14">
    <location>
        <position position="6"/>
    </location>
    <ligand>
        <name>a divalent metal cation</name>
        <dbReference type="ChEBI" id="CHEBI:60240"/>
    </ligand>
</feature>
<dbReference type="GO" id="GO:0005737">
    <property type="term" value="C:cytoplasm"/>
    <property type="evidence" value="ECO:0007669"/>
    <property type="project" value="UniProtKB-SubCell"/>
</dbReference>
<comment type="cofactor">
    <cofactor evidence="2">
        <name>Mg(2+)</name>
        <dbReference type="ChEBI" id="CHEBI:18420"/>
    </cofactor>
</comment>
<evidence type="ECO:0000256" key="14">
    <source>
        <dbReference type="PROSITE-ProRule" id="PRU01319"/>
    </source>
</evidence>
<evidence type="ECO:0000256" key="5">
    <source>
        <dbReference type="ARBA" id="ARBA00007383"/>
    </source>
</evidence>
<dbReference type="InterPro" id="IPR020787">
    <property type="entry name" value="RNase_HII_arc"/>
</dbReference>
<evidence type="ECO:0000256" key="1">
    <source>
        <dbReference type="ARBA" id="ARBA00000077"/>
    </source>
</evidence>
<dbReference type="SUPFAM" id="SSF53098">
    <property type="entry name" value="Ribonuclease H-like"/>
    <property type="match status" value="1"/>
</dbReference>
<dbReference type="Pfam" id="PF01351">
    <property type="entry name" value="RNase_HII"/>
    <property type="match status" value="1"/>
</dbReference>
<evidence type="ECO:0000256" key="12">
    <source>
        <dbReference type="ARBA" id="ARBA00022801"/>
    </source>
</evidence>
<evidence type="ECO:0000256" key="7">
    <source>
        <dbReference type="ARBA" id="ARBA00019179"/>
    </source>
</evidence>
<evidence type="ECO:0000256" key="3">
    <source>
        <dbReference type="ARBA" id="ARBA00004065"/>
    </source>
</evidence>
<keyword evidence="11 13" id="KW-0255">Endonuclease</keyword>
<feature type="binding site" evidence="13 14">
    <location>
        <position position="102"/>
    </location>
    <ligand>
        <name>a divalent metal cation</name>
        <dbReference type="ChEBI" id="CHEBI:60240"/>
    </ligand>
</feature>
<comment type="catalytic activity">
    <reaction evidence="1 13 14 15">
        <text>Endonucleolytic cleavage to 5'-phosphomonoester.</text>
        <dbReference type="EC" id="3.1.26.4"/>
    </reaction>
</comment>
<keyword evidence="18" id="KW-1185">Reference proteome</keyword>
<comment type="similarity">
    <text evidence="5 13 15">Belongs to the RNase HII family.</text>
</comment>
<comment type="caution">
    <text evidence="17">The sequence shown here is derived from an EMBL/GenBank/DDBJ whole genome shotgun (WGS) entry which is preliminary data.</text>
</comment>
<evidence type="ECO:0000256" key="4">
    <source>
        <dbReference type="ARBA" id="ARBA00004496"/>
    </source>
</evidence>
<gene>
    <name evidence="13" type="primary">rnhB</name>
    <name evidence="17" type="ORF">GCM10007981_16670</name>
</gene>
<evidence type="ECO:0000256" key="6">
    <source>
        <dbReference type="ARBA" id="ARBA00012180"/>
    </source>
</evidence>
<evidence type="ECO:0000256" key="13">
    <source>
        <dbReference type="HAMAP-Rule" id="MF_00052"/>
    </source>
</evidence>
<dbReference type="InterPro" id="IPR004649">
    <property type="entry name" value="RNase_H2_suA"/>
</dbReference>
<dbReference type="PROSITE" id="PS51975">
    <property type="entry name" value="RNASE_H_2"/>
    <property type="match status" value="1"/>
</dbReference>
<evidence type="ECO:0000256" key="2">
    <source>
        <dbReference type="ARBA" id="ARBA00001946"/>
    </source>
</evidence>
<comment type="function">
    <text evidence="3 13 15">Endonuclease that specifically degrades the RNA of RNA-DNA hybrids.</text>
</comment>
<evidence type="ECO:0000256" key="15">
    <source>
        <dbReference type="RuleBase" id="RU003515"/>
    </source>
</evidence>
<dbReference type="HAMAP" id="MF_00052_A">
    <property type="entry name" value="RNase_HII_A"/>
    <property type="match status" value="1"/>
</dbReference>
<keyword evidence="13" id="KW-0464">Manganese</keyword>
<evidence type="ECO:0000256" key="8">
    <source>
        <dbReference type="ARBA" id="ARBA00022490"/>
    </source>
</evidence>
<dbReference type="GO" id="GO:0003723">
    <property type="term" value="F:RNA binding"/>
    <property type="evidence" value="ECO:0007669"/>
    <property type="project" value="UniProtKB-UniRule"/>
</dbReference>
<keyword evidence="8 13" id="KW-0963">Cytoplasm</keyword>
<dbReference type="FunFam" id="1.10.10.460:FF:000001">
    <property type="entry name" value="Ribonuclease"/>
    <property type="match status" value="1"/>
</dbReference>
<dbReference type="AlphaFoldDB" id="A0A830GY58"/>
<proteinExistence type="inferred from homology"/>
<keyword evidence="10 13" id="KW-0479">Metal-binding</keyword>
<protein>
    <recommendedName>
        <fullName evidence="7 13">Ribonuclease HII</fullName>
        <shortName evidence="13">RNase HII</shortName>
        <ecNumber evidence="6 13">3.1.26.4</ecNumber>
    </recommendedName>
</protein>
<comment type="subcellular location">
    <subcellularLocation>
        <location evidence="4 13">Cytoplasm</location>
    </subcellularLocation>
</comment>
<name>A0A830GY58_9CREN</name>
<dbReference type="GO" id="GO:0032299">
    <property type="term" value="C:ribonuclease H2 complex"/>
    <property type="evidence" value="ECO:0007669"/>
    <property type="project" value="TreeGrafter"/>
</dbReference>
<evidence type="ECO:0000256" key="9">
    <source>
        <dbReference type="ARBA" id="ARBA00022722"/>
    </source>
</evidence>
<dbReference type="InterPro" id="IPR001352">
    <property type="entry name" value="RNase_HII/HIII"/>
</dbReference>
<dbReference type="PANTHER" id="PTHR10954:SF23">
    <property type="entry name" value="RIBONUCLEASE"/>
    <property type="match status" value="1"/>
</dbReference>
<reference evidence="17" key="1">
    <citation type="journal article" date="2014" name="Int. J. Syst. Evol. Microbiol.">
        <title>Complete genome sequence of Corynebacterium casei LMG S-19264T (=DSM 44701T), isolated from a smear-ripened cheese.</title>
        <authorList>
            <consortium name="US DOE Joint Genome Institute (JGI-PGF)"/>
            <person name="Walter F."/>
            <person name="Albersmeier A."/>
            <person name="Kalinowski J."/>
            <person name="Ruckert C."/>
        </authorList>
    </citation>
    <scope>NUCLEOTIDE SEQUENCE</scope>
    <source>
        <strain evidence="17">JCM 10088</strain>
    </source>
</reference>
<dbReference type="CDD" id="cd07180">
    <property type="entry name" value="RNase_HII_archaea_like"/>
    <property type="match status" value="1"/>
</dbReference>
<reference evidence="17" key="2">
    <citation type="submission" date="2020-09" db="EMBL/GenBank/DDBJ databases">
        <authorList>
            <person name="Sun Q."/>
            <person name="Ohkuma M."/>
        </authorList>
    </citation>
    <scope>NUCLEOTIDE SEQUENCE</scope>
    <source>
        <strain evidence="17">JCM 10088</strain>
    </source>
</reference>
<comment type="cofactor">
    <cofactor evidence="13 14">
        <name>Mn(2+)</name>
        <dbReference type="ChEBI" id="CHEBI:29035"/>
    </cofactor>
    <cofactor evidence="13 14">
        <name>Mg(2+)</name>
        <dbReference type="ChEBI" id="CHEBI:18420"/>
    </cofactor>
    <text evidence="13 14">Manganese or magnesium. Binds 1 divalent metal ion per monomer in the absence of substrate. May bind a second metal ion after substrate binding.</text>
</comment>
<dbReference type="GO" id="GO:0030145">
    <property type="term" value="F:manganese ion binding"/>
    <property type="evidence" value="ECO:0007669"/>
    <property type="project" value="UniProtKB-UniRule"/>
</dbReference>
<evidence type="ECO:0000313" key="17">
    <source>
        <dbReference type="EMBL" id="GGP22033.1"/>
    </source>
</evidence>
<dbReference type="GO" id="GO:0006298">
    <property type="term" value="P:mismatch repair"/>
    <property type="evidence" value="ECO:0007669"/>
    <property type="project" value="TreeGrafter"/>
</dbReference>
<dbReference type="InterPro" id="IPR012337">
    <property type="entry name" value="RNaseH-like_sf"/>
</dbReference>
<dbReference type="NCBIfam" id="TIGR00729">
    <property type="entry name" value="ribonuclease HII"/>
    <property type="match status" value="1"/>
</dbReference>
<dbReference type="GO" id="GO:0004523">
    <property type="term" value="F:RNA-DNA hybrid ribonuclease activity"/>
    <property type="evidence" value="ECO:0007669"/>
    <property type="project" value="UniProtKB-UniRule"/>
</dbReference>
<dbReference type="Proteomes" id="UP000610960">
    <property type="component" value="Unassembled WGS sequence"/>
</dbReference>
<keyword evidence="9 13" id="KW-0540">Nuclease</keyword>
<dbReference type="InterPro" id="IPR023160">
    <property type="entry name" value="RNase_HII_hlx-loop-hlx_cap_dom"/>
</dbReference>
<evidence type="ECO:0000256" key="10">
    <source>
        <dbReference type="ARBA" id="ARBA00022723"/>
    </source>
</evidence>
<organism evidence="17 18">
    <name type="scientific">Thermocladium modestius</name>
    <dbReference type="NCBI Taxonomy" id="62609"/>
    <lineage>
        <taxon>Archaea</taxon>
        <taxon>Thermoproteota</taxon>
        <taxon>Thermoprotei</taxon>
        <taxon>Thermoproteales</taxon>
        <taxon>Thermoproteaceae</taxon>
        <taxon>Thermocladium</taxon>
    </lineage>
</organism>
<dbReference type="Gene3D" id="3.30.420.10">
    <property type="entry name" value="Ribonuclease H-like superfamily/Ribonuclease H"/>
    <property type="match status" value="1"/>
</dbReference>
<dbReference type="PANTHER" id="PTHR10954">
    <property type="entry name" value="RIBONUCLEASE H2 SUBUNIT A"/>
    <property type="match status" value="1"/>
</dbReference>